<dbReference type="EMBL" id="CAJVPQ010001884">
    <property type="protein sequence ID" value="CAG8574166.1"/>
    <property type="molecule type" value="Genomic_DNA"/>
</dbReference>
<evidence type="ECO:0000313" key="3">
    <source>
        <dbReference type="Proteomes" id="UP000789570"/>
    </source>
</evidence>
<keyword evidence="3" id="KW-1185">Reference proteome</keyword>
<proteinExistence type="predicted"/>
<evidence type="ECO:0000313" key="2">
    <source>
        <dbReference type="EMBL" id="CAG8574166.1"/>
    </source>
</evidence>
<evidence type="ECO:0000256" key="1">
    <source>
        <dbReference type="SAM" id="MobiDB-lite"/>
    </source>
</evidence>
<gene>
    <name evidence="2" type="ORF">FCALED_LOCUS7246</name>
</gene>
<feature type="region of interest" description="Disordered" evidence="1">
    <location>
        <begin position="1"/>
        <end position="57"/>
    </location>
</feature>
<dbReference type="Proteomes" id="UP000789570">
    <property type="component" value="Unassembled WGS sequence"/>
</dbReference>
<name>A0A9N9BQH3_9GLOM</name>
<reference evidence="2" key="1">
    <citation type="submission" date="2021-06" db="EMBL/GenBank/DDBJ databases">
        <authorList>
            <person name="Kallberg Y."/>
            <person name="Tangrot J."/>
            <person name="Rosling A."/>
        </authorList>
    </citation>
    <scope>NUCLEOTIDE SEQUENCE</scope>
    <source>
        <strain evidence="2">UK204</strain>
    </source>
</reference>
<organism evidence="2 3">
    <name type="scientific">Funneliformis caledonium</name>
    <dbReference type="NCBI Taxonomy" id="1117310"/>
    <lineage>
        <taxon>Eukaryota</taxon>
        <taxon>Fungi</taxon>
        <taxon>Fungi incertae sedis</taxon>
        <taxon>Mucoromycota</taxon>
        <taxon>Glomeromycotina</taxon>
        <taxon>Glomeromycetes</taxon>
        <taxon>Glomerales</taxon>
        <taxon>Glomeraceae</taxon>
        <taxon>Funneliformis</taxon>
    </lineage>
</organism>
<accession>A0A9N9BQH3</accession>
<comment type="caution">
    <text evidence="2">The sequence shown here is derived from an EMBL/GenBank/DDBJ whole genome shotgun (WGS) entry which is preliminary data.</text>
</comment>
<feature type="compositionally biased region" description="Acidic residues" evidence="1">
    <location>
        <begin position="42"/>
        <end position="57"/>
    </location>
</feature>
<protein>
    <submittedName>
        <fullName evidence="2">2550_t:CDS:1</fullName>
    </submittedName>
</protein>
<dbReference type="AlphaFoldDB" id="A0A9N9BQH3"/>
<feature type="compositionally biased region" description="Polar residues" evidence="1">
    <location>
        <begin position="16"/>
        <end position="28"/>
    </location>
</feature>
<sequence length="78" mass="9075">MKGKEKDNLMLDNTYEDNTQSEQHINSSSDDDKESHNLNDNESIDDNELNLDNYDDDFFTAPNSIKLDYDSDQEILKL</sequence>